<accession>A0A8S5TIQ0</accession>
<reference evidence="2" key="1">
    <citation type="journal article" date="2021" name="Proc. Natl. Acad. Sci. U.S.A.">
        <title>A Catalog of Tens of Thousands of Viruses from Human Metagenomes Reveals Hidden Associations with Chronic Diseases.</title>
        <authorList>
            <person name="Tisza M.J."/>
            <person name="Buck C.B."/>
        </authorList>
    </citation>
    <scope>NUCLEOTIDE SEQUENCE</scope>
    <source>
        <strain evidence="2">Ctu3532</strain>
    </source>
</reference>
<organism evidence="2">
    <name type="scientific">Caudovirales sp. ctu3532</name>
    <dbReference type="NCBI Taxonomy" id="2827639"/>
    <lineage>
        <taxon>Viruses</taxon>
        <taxon>Duplodnaviria</taxon>
        <taxon>Heunggongvirae</taxon>
        <taxon>Uroviricota</taxon>
        <taxon>Caudoviricetes</taxon>
    </lineage>
</organism>
<dbReference type="EMBL" id="BK032830">
    <property type="protein sequence ID" value="DAF62915.1"/>
    <property type="molecule type" value="Genomic_DNA"/>
</dbReference>
<proteinExistence type="predicted"/>
<protein>
    <submittedName>
        <fullName evidence="2">DNA packaging protein</fullName>
    </submittedName>
</protein>
<name>A0A8S5TIQ0_9CAUD</name>
<evidence type="ECO:0000256" key="1">
    <source>
        <dbReference type="SAM" id="Coils"/>
    </source>
</evidence>
<feature type="coiled-coil region" evidence="1">
    <location>
        <begin position="55"/>
        <end position="82"/>
    </location>
</feature>
<sequence>MRLYTSKVIADWLGLTERRVRQLRDEGIIEEQAPGLYDLRGTTRRYIQYLRSGSLADERAGLTRAKREAAEMENALRRGELHKTEEIEAGIKTMLLNIRGRFLSLPAALSPSLAAMGGDQAMIFDRLKHAIDETLEELRNFNVAFALRQGEDEEADDEQKAGKNT</sequence>
<keyword evidence="1" id="KW-0175">Coiled coil</keyword>
<evidence type="ECO:0000313" key="2">
    <source>
        <dbReference type="EMBL" id="DAF62915.1"/>
    </source>
</evidence>